<dbReference type="EMBL" id="CAIIXF020000009">
    <property type="protein sequence ID" value="CAH1795655.1"/>
    <property type="molecule type" value="Genomic_DNA"/>
</dbReference>
<evidence type="ECO:0000256" key="6">
    <source>
        <dbReference type="ARBA" id="ARBA00022989"/>
    </source>
</evidence>
<evidence type="ECO:0000313" key="15">
    <source>
        <dbReference type="EMBL" id="CAH1795655.1"/>
    </source>
</evidence>
<evidence type="ECO:0000256" key="1">
    <source>
        <dbReference type="ARBA" id="ARBA00004225"/>
    </source>
</evidence>
<keyword evidence="6" id="KW-1133">Transmembrane helix</keyword>
<comment type="function">
    <text evidence="9">Mitochondrial transporter mediating uptake of thiamine diphosphate into mitochondria. It is not clear if the antiporter activity is affected by the membrane potential or by the proton electrochemical gradient.</text>
</comment>
<evidence type="ECO:0000256" key="11">
    <source>
        <dbReference type="ARBA" id="ARBA00041879"/>
    </source>
</evidence>
<keyword evidence="3 14" id="KW-0813">Transport</keyword>
<evidence type="ECO:0000256" key="2">
    <source>
        <dbReference type="ARBA" id="ARBA00006375"/>
    </source>
</evidence>
<evidence type="ECO:0000256" key="5">
    <source>
        <dbReference type="ARBA" id="ARBA00022737"/>
    </source>
</evidence>
<gene>
    <name evidence="15" type="ORF">OFUS_LOCUS20168</name>
</gene>
<protein>
    <recommendedName>
        <fullName evidence="10">Mitochondrial thiamine pyrophosphate carrier</fullName>
    </recommendedName>
    <alternativeName>
        <fullName evidence="11">Solute carrier family 25 member 19</fullName>
    </alternativeName>
</protein>
<evidence type="ECO:0000256" key="9">
    <source>
        <dbReference type="ARBA" id="ARBA00037549"/>
    </source>
</evidence>
<organism evidence="15 16">
    <name type="scientific">Owenia fusiformis</name>
    <name type="common">Polychaete worm</name>
    <dbReference type="NCBI Taxonomy" id="6347"/>
    <lineage>
        <taxon>Eukaryota</taxon>
        <taxon>Metazoa</taxon>
        <taxon>Spiralia</taxon>
        <taxon>Lophotrochozoa</taxon>
        <taxon>Annelida</taxon>
        <taxon>Polychaeta</taxon>
        <taxon>Sedentaria</taxon>
        <taxon>Canalipalpata</taxon>
        <taxon>Sabellida</taxon>
        <taxon>Oweniida</taxon>
        <taxon>Oweniidae</taxon>
        <taxon>Owenia</taxon>
    </lineage>
</organism>
<keyword evidence="7" id="KW-0496">Mitochondrion</keyword>
<dbReference type="PANTHER" id="PTHR24089">
    <property type="entry name" value="SOLUTE CARRIER FAMILY 25"/>
    <property type="match status" value="1"/>
</dbReference>
<evidence type="ECO:0000256" key="14">
    <source>
        <dbReference type="RuleBase" id="RU000488"/>
    </source>
</evidence>
<keyword evidence="4 13" id="KW-0812">Transmembrane</keyword>
<name>A0A8S4PNW1_OWEFU</name>
<dbReference type="PROSITE" id="PS50920">
    <property type="entry name" value="SOLCAR"/>
    <property type="match status" value="3"/>
</dbReference>
<evidence type="ECO:0000256" key="10">
    <source>
        <dbReference type="ARBA" id="ARBA00040836"/>
    </source>
</evidence>
<keyword evidence="8 13" id="KW-0472">Membrane</keyword>
<dbReference type="GO" id="GO:0031966">
    <property type="term" value="C:mitochondrial membrane"/>
    <property type="evidence" value="ECO:0007669"/>
    <property type="project" value="UniProtKB-SubCell"/>
</dbReference>
<feature type="repeat" description="Solcar" evidence="13">
    <location>
        <begin position="11"/>
        <end position="103"/>
    </location>
</feature>
<proteinExistence type="inferred from homology"/>
<feature type="repeat" description="Solcar" evidence="13">
    <location>
        <begin position="116"/>
        <end position="201"/>
    </location>
</feature>
<dbReference type="Proteomes" id="UP000749559">
    <property type="component" value="Unassembled WGS sequence"/>
</dbReference>
<evidence type="ECO:0000256" key="13">
    <source>
        <dbReference type="PROSITE-ProRule" id="PRU00282"/>
    </source>
</evidence>
<sequence>MVGYHPTKYELTKRDHAISGAVSGVITRAMCQPLDVIKIRFQLQTEPISKAPKSKYYSIRQSFRSIIREEGYQALWKGHLTAQLFTVVYGPATFVSFEILTKQAWNYLPEHYSTDYRPITHFVCGGISGCVASVACQPFDVTRTRLVAQGEPKIYNGILHAWKCMLAEGPLTFYKGLVPTLVQVAPYSGLQFGVYSLFKNIWNMTLPDGEHHSKYAGMLESLICGFGAGVVAKGVIYPFDLIKKRLQVQGFEEARKTFGKVRHYTGLSNCTKCIIRDEGLKGLYKGLSPSLIKAAAVTGLAFFAYEQCCSFIVMVKSS</sequence>
<evidence type="ECO:0000256" key="7">
    <source>
        <dbReference type="ARBA" id="ARBA00023128"/>
    </source>
</evidence>
<feature type="repeat" description="Solcar" evidence="13">
    <location>
        <begin position="216"/>
        <end position="311"/>
    </location>
</feature>
<comment type="catalytic activity">
    <reaction evidence="12">
        <text>thiamine phosphate(out) + thiamine diphosphate(in) = thiamine phosphate(in) + thiamine diphosphate(out)</text>
        <dbReference type="Rhea" id="RHEA:73383"/>
        <dbReference type="ChEBI" id="CHEBI:37575"/>
        <dbReference type="ChEBI" id="CHEBI:58937"/>
    </reaction>
</comment>
<evidence type="ECO:0000313" key="16">
    <source>
        <dbReference type="Proteomes" id="UP000749559"/>
    </source>
</evidence>
<comment type="caution">
    <text evidence="15">The sequence shown here is derived from an EMBL/GenBank/DDBJ whole genome shotgun (WGS) entry which is preliminary data.</text>
</comment>
<dbReference type="Gene3D" id="1.50.40.10">
    <property type="entry name" value="Mitochondrial carrier domain"/>
    <property type="match status" value="1"/>
</dbReference>
<dbReference type="GO" id="GO:0090422">
    <property type="term" value="F:thiamine pyrophosphate transmembrane transporter activity"/>
    <property type="evidence" value="ECO:0007669"/>
    <property type="project" value="UniProtKB-ARBA"/>
</dbReference>
<dbReference type="AlphaFoldDB" id="A0A8S4PNW1"/>
<dbReference type="SUPFAM" id="SSF103506">
    <property type="entry name" value="Mitochondrial carrier"/>
    <property type="match status" value="1"/>
</dbReference>
<keyword evidence="16" id="KW-1185">Reference proteome</keyword>
<dbReference type="OrthoDB" id="18574at2759"/>
<dbReference type="PRINTS" id="PR00926">
    <property type="entry name" value="MITOCARRIER"/>
</dbReference>
<dbReference type="InterPro" id="IPR023395">
    <property type="entry name" value="MCP_dom_sf"/>
</dbReference>
<comment type="similarity">
    <text evidence="2 14">Belongs to the mitochondrial carrier (TC 2.A.29) family.</text>
</comment>
<comment type="subcellular location">
    <subcellularLocation>
        <location evidence="1">Mitochondrion membrane</location>
        <topology evidence="1">Multi-pass membrane protein</topology>
    </subcellularLocation>
</comment>
<dbReference type="InterPro" id="IPR018108">
    <property type="entry name" value="MCP_transmembrane"/>
</dbReference>
<evidence type="ECO:0000256" key="8">
    <source>
        <dbReference type="ARBA" id="ARBA00023136"/>
    </source>
</evidence>
<dbReference type="Pfam" id="PF00153">
    <property type="entry name" value="Mito_carr"/>
    <property type="match status" value="3"/>
</dbReference>
<dbReference type="InterPro" id="IPR002067">
    <property type="entry name" value="MCP"/>
</dbReference>
<keyword evidence="5" id="KW-0677">Repeat</keyword>
<evidence type="ECO:0000256" key="4">
    <source>
        <dbReference type="ARBA" id="ARBA00022692"/>
    </source>
</evidence>
<reference evidence="15" key="1">
    <citation type="submission" date="2022-03" db="EMBL/GenBank/DDBJ databases">
        <authorList>
            <person name="Martin C."/>
        </authorList>
    </citation>
    <scope>NUCLEOTIDE SEQUENCE</scope>
</reference>
<evidence type="ECO:0000256" key="12">
    <source>
        <dbReference type="ARBA" id="ARBA00050799"/>
    </source>
</evidence>
<evidence type="ECO:0000256" key="3">
    <source>
        <dbReference type="ARBA" id="ARBA00022448"/>
    </source>
</evidence>
<dbReference type="FunFam" id="1.50.40.10:FF:000011">
    <property type="entry name" value="Mitochondrial thiamine pyrophosphate carrier 1"/>
    <property type="match status" value="1"/>
</dbReference>
<accession>A0A8S4PNW1</accession>